<dbReference type="Pfam" id="PF25994">
    <property type="entry name" value="HH_AprE"/>
    <property type="match status" value="1"/>
</dbReference>
<dbReference type="Gene3D" id="2.40.30.170">
    <property type="match status" value="1"/>
</dbReference>
<feature type="coiled-coil region" evidence="9">
    <location>
        <begin position="136"/>
        <end position="314"/>
    </location>
</feature>
<feature type="domain" description="AprE-like beta-barrel" evidence="12">
    <location>
        <begin position="356"/>
        <end position="445"/>
    </location>
</feature>
<dbReference type="InterPro" id="IPR006144">
    <property type="entry name" value="Secretion_HlyD_CS"/>
</dbReference>
<dbReference type="GO" id="GO:0009306">
    <property type="term" value="P:protein secretion"/>
    <property type="evidence" value="ECO:0007669"/>
    <property type="project" value="InterPro"/>
</dbReference>
<keyword evidence="8 10" id="KW-0472">Membrane</keyword>
<keyword evidence="4" id="KW-1003">Cell membrane</keyword>
<protein>
    <submittedName>
        <fullName evidence="13">Uncharacterized protein</fullName>
    </submittedName>
</protein>
<dbReference type="PANTHER" id="PTHR30386:SF27">
    <property type="entry name" value="MEMBRANE FUSION PROTEIN (MFP) FAMILY PROTEIN"/>
    <property type="match status" value="1"/>
</dbReference>
<evidence type="ECO:0000256" key="8">
    <source>
        <dbReference type="ARBA" id="ARBA00023136"/>
    </source>
</evidence>
<dbReference type="GO" id="GO:0005886">
    <property type="term" value="C:plasma membrane"/>
    <property type="evidence" value="ECO:0007669"/>
    <property type="project" value="UniProtKB-SubCell"/>
</dbReference>
<feature type="domain" description="AprE-like long alpha-helical hairpin" evidence="11">
    <location>
        <begin position="132"/>
        <end position="313"/>
    </location>
</feature>
<dbReference type="PROSITE" id="PS00543">
    <property type="entry name" value="HLYD_FAMILY"/>
    <property type="match status" value="1"/>
</dbReference>
<evidence type="ECO:0000256" key="4">
    <source>
        <dbReference type="ARBA" id="ARBA00022475"/>
    </source>
</evidence>
<reference evidence="13" key="1">
    <citation type="submission" date="2018-06" db="EMBL/GenBank/DDBJ databases">
        <authorList>
            <person name="Zhirakovskaya E."/>
        </authorList>
    </citation>
    <scope>NUCLEOTIDE SEQUENCE</scope>
</reference>
<dbReference type="NCBIfam" id="TIGR01843">
    <property type="entry name" value="type_I_hlyD"/>
    <property type="match status" value="1"/>
</dbReference>
<evidence type="ECO:0000256" key="6">
    <source>
        <dbReference type="ARBA" id="ARBA00022692"/>
    </source>
</evidence>
<evidence type="ECO:0000256" key="2">
    <source>
        <dbReference type="ARBA" id="ARBA00009477"/>
    </source>
</evidence>
<keyword evidence="6 10" id="KW-0812">Transmembrane</keyword>
<accession>A0A3B1BLW4</accession>
<dbReference type="Gene3D" id="2.40.50.100">
    <property type="match status" value="1"/>
</dbReference>
<evidence type="ECO:0000313" key="13">
    <source>
        <dbReference type="EMBL" id="VAX12448.1"/>
    </source>
</evidence>
<dbReference type="Pfam" id="PF26002">
    <property type="entry name" value="Beta-barrel_AprE"/>
    <property type="match status" value="1"/>
</dbReference>
<evidence type="ECO:0000259" key="12">
    <source>
        <dbReference type="Pfam" id="PF26002"/>
    </source>
</evidence>
<gene>
    <name evidence="13" type="ORF">MNBD_GAMMA24-153</name>
</gene>
<dbReference type="InterPro" id="IPR058781">
    <property type="entry name" value="HH_AprE-like"/>
</dbReference>
<evidence type="ECO:0000256" key="10">
    <source>
        <dbReference type="SAM" id="Phobius"/>
    </source>
</evidence>
<evidence type="ECO:0000256" key="3">
    <source>
        <dbReference type="ARBA" id="ARBA00022448"/>
    </source>
</evidence>
<evidence type="ECO:0000256" key="9">
    <source>
        <dbReference type="SAM" id="Coils"/>
    </source>
</evidence>
<dbReference type="Gene3D" id="1.10.287.470">
    <property type="entry name" value="Helix hairpin bin"/>
    <property type="match status" value="1"/>
</dbReference>
<evidence type="ECO:0000256" key="1">
    <source>
        <dbReference type="ARBA" id="ARBA00004377"/>
    </source>
</evidence>
<proteinExistence type="inferred from homology"/>
<keyword evidence="3" id="KW-0813">Transport</keyword>
<comment type="subcellular location">
    <subcellularLocation>
        <location evidence="1">Cell inner membrane</location>
        <topology evidence="1">Single-pass membrane protein</topology>
    </subcellularLocation>
</comment>
<sequence>MKTTRKYGQRLRRHLHIWHIAWQTREPSENKKTAQGKELEFLPAVLEIQETPASPLGRTMALVIMLLFVLAVIWATLGKIDIIAVAQGKIIPSSHSKTIQPLEAGVIDRIYVHEDQYVNKGDPLVDMDSTASKADTGRLENELKAAQIEAARLRALLAGKSGFTAPDGVDRKIVLLQIRLLKDQLREHQARMASARSLVKQRQAAMEMAQVNIENLEKSVALLEERSHAISEMLAKKYASRMKYLEIEQQRLEKVQALAAEKKKRQQDEAALDEAGKQREAIRSEFYKTSRSQLSDAQNRIRSKREELVKARNRTTWQHLVSPIDGLVQQLAVHTVGGVVTPAQQLMVVVPRKDKLEIEAWVQNKDIGFVDPGQEVEIKVEAFPFTRYGLIAGKVVSLSKDAVPLKDVGYVYAARVSMARTTMNAGDKVIELSPGMNVSVEVKTGKRRVLEFILSPLLRGIQETAHER</sequence>
<evidence type="ECO:0000259" key="11">
    <source>
        <dbReference type="Pfam" id="PF25994"/>
    </source>
</evidence>
<dbReference type="EMBL" id="UOFZ01000040">
    <property type="protein sequence ID" value="VAX12448.1"/>
    <property type="molecule type" value="Genomic_DNA"/>
</dbReference>
<comment type="similarity">
    <text evidence="2">Belongs to the membrane fusion protein (MFP) (TC 8.A.1) family.</text>
</comment>
<dbReference type="InterPro" id="IPR010129">
    <property type="entry name" value="T1SS_HlyD"/>
</dbReference>
<dbReference type="PRINTS" id="PR01490">
    <property type="entry name" value="RTXTOXIND"/>
</dbReference>
<dbReference type="InterPro" id="IPR058982">
    <property type="entry name" value="Beta-barrel_AprE"/>
</dbReference>
<name>A0A3B1BLW4_9ZZZZ</name>
<keyword evidence="7 10" id="KW-1133">Transmembrane helix</keyword>
<dbReference type="AlphaFoldDB" id="A0A3B1BLW4"/>
<keyword evidence="9" id="KW-0175">Coiled coil</keyword>
<dbReference type="SUPFAM" id="SSF111369">
    <property type="entry name" value="HlyD-like secretion proteins"/>
    <property type="match status" value="1"/>
</dbReference>
<evidence type="ECO:0000256" key="5">
    <source>
        <dbReference type="ARBA" id="ARBA00022519"/>
    </source>
</evidence>
<feature type="transmembrane region" description="Helical" evidence="10">
    <location>
        <begin position="59"/>
        <end position="77"/>
    </location>
</feature>
<dbReference type="PANTHER" id="PTHR30386">
    <property type="entry name" value="MEMBRANE FUSION SUBUNIT OF EMRAB-TOLC MULTIDRUG EFFLUX PUMP"/>
    <property type="match status" value="1"/>
</dbReference>
<dbReference type="InterPro" id="IPR050739">
    <property type="entry name" value="MFP"/>
</dbReference>
<keyword evidence="5" id="KW-0997">Cell inner membrane</keyword>
<evidence type="ECO:0000256" key="7">
    <source>
        <dbReference type="ARBA" id="ARBA00022989"/>
    </source>
</evidence>
<organism evidence="13">
    <name type="scientific">hydrothermal vent metagenome</name>
    <dbReference type="NCBI Taxonomy" id="652676"/>
    <lineage>
        <taxon>unclassified sequences</taxon>
        <taxon>metagenomes</taxon>
        <taxon>ecological metagenomes</taxon>
    </lineage>
</organism>